<keyword evidence="7 20" id="KW-0808">Transferase</keyword>
<dbReference type="EC" id="2.5.1.21" evidence="20"/>
<dbReference type="SUPFAM" id="SSF48576">
    <property type="entry name" value="Terpenoid synthases"/>
    <property type="match status" value="1"/>
</dbReference>
<evidence type="ECO:0000256" key="17">
    <source>
        <dbReference type="ARBA" id="ARBA00023221"/>
    </source>
</evidence>
<comment type="caution">
    <text evidence="21">The sequence shown here is derived from an EMBL/GenBank/DDBJ whole genome shotgun (WGS) entry which is preliminary data.</text>
</comment>
<accession>A0A9P7VA73</accession>
<dbReference type="GO" id="GO:0045338">
    <property type="term" value="P:farnesyl diphosphate metabolic process"/>
    <property type="evidence" value="ECO:0007669"/>
    <property type="project" value="InterPro"/>
</dbReference>
<evidence type="ECO:0000256" key="9">
    <source>
        <dbReference type="ARBA" id="ARBA00022824"/>
    </source>
</evidence>
<dbReference type="FunFam" id="1.10.600.10:FF:000003">
    <property type="entry name" value="Farnesyl-diphosphate farnesyltransferase 1"/>
    <property type="match status" value="1"/>
</dbReference>
<dbReference type="Proteomes" id="UP000790833">
    <property type="component" value="Unassembled WGS sequence"/>
</dbReference>
<keyword evidence="12" id="KW-1133">Transmembrane helix</keyword>
<evidence type="ECO:0000256" key="14">
    <source>
        <dbReference type="ARBA" id="ARBA00023098"/>
    </source>
</evidence>
<dbReference type="GO" id="GO:0051996">
    <property type="term" value="F:squalene synthase [NAD(P)H] activity"/>
    <property type="evidence" value="ECO:0007669"/>
    <property type="project" value="UniProtKB-UniRule"/>
</dbReference>
<protein>
    <recommendedName>
        <fullName evidence="20">Squalene synthase</fullName>
        <shortName evidence="20">SQS</shortName>
        <shortName evidence="20">SS</shortName>
        <ecNumber evidence="20">2.5.1.21</ecNumber>
    </recommendedName>
</protein>
<comment type="catalytic activity">
    <reaction evidence="18">
        <text>2 (2E,6E)-farnesyl diphosphate + NADH + H(+) = squalene + 2 diphosphate + NAD(+)</text>
        <dbReference type="Rhea" id="RHEA:32299"/>
        <dbReference type="ChEBI" id="CHEBI:15378"/>
        <dbReference type="ChEBI" id="CHEBI:15440"/>
        <dbReference type="ChEBI" id="CHEBI:33019"/>
        <dbReference type="ChEBI" id="CHEBI:57540"/>
        <dbReference type="ChEBI" id="CHEBI:57945"/>
        <dbReference type="ChEBI" id="CHEBI:175763"/>
        <dbReference type="EC" id="2.5.1.21"/>
    </reaction>
    <physiologicalReaction direction="left-to-right" evidence="18">
        <dbReference type="Rhea" id="RHEA:32300"/>
    </physiologicalReaction>
</comment>
<dbReference type="RefSeq" id="XP_043049620.1">
    <property type="nucleotide sequence ID" value="XM_043195447.1"/>
</dbReference>
<dbReference type="GO" id="GO:0005789">
    <property type="term" value="C:endoplasmic reticulum membrane"/>
    <property type="evidence" value="ECO:0007669"/>
    <property type="project" value="UniProtKB-SubCell"/>
</dbReference>
<evidence type="ECO:0000256" key="19">
    <source>
        <dbReference type="ARBA" id="ARBA00049223"/>
    </source>
</evidence>
<proteinExistence type="inferred from homology"/>
<comment type="subcellular location">
    <subcellularLocation>
        <location evidence="3">Endoplasmic reticulum membrane</location>
        <topology evidence="3">Single-pass membrane protein</topology>
    </subcellularLocation>
    <subcellularLocation>
        <location evidence="2">Microsome</location>
    </subcellularLocation>
</comment>
<keyword evidence="15" id="KW-0472">Membrane</keyword>
<reference evidence="21" key="1">
    <citation type="submission" date="2021-03" db="EMBL/GenBank/DDBJ databases">
        <authorList>
            <person name="Palmer J.M."/>
        </authorList>
    </citation>
    <scope>NUCLEOTIDE SEQUENCE</scope>
    <source>
        <strain evidence="21">ARV_011</strain>
    </source>
</reference>
<dbReference type="EMBL" id="JAHMUF010000008">
    <property type="protein sequence ID" value="KAG7194073.1"/>
    <property type="molecule type" value="Genomic_DNA"/>
</dbReference>
<evidence type="ECO:0000256" key="6">
    <source>
        <dbReference type="ARBA" id="ARBA00022516"/>
    </source>
</evidence>
<keyword evidence="14" id="KW-0443">Lipid metabolism</keyword>
<evidence type="ECO:0000256" key="10">
    <source>
        <dbReference type="ARBA" id="ARBA00022848"/>
    </source>
</evidence>
<keyword evidence="8" id="KW-0812">Transmembrane</keyword>
<evidence type="ECO:0000256" key="2">
    <source>
        <dbReference type="ARBA" id="ARBA00004144"/>
    </source>
</evidence>
<dbReference type="PANTHER" id="PTHR11626:SF2">
    <property type="entry name" value="SQUALENE SYNTHASE"/>
    <property type="match status" value="1"/>
</dbReference>
<dbReference type="GO" id="GO:0055056">
    <property type="term" value="F:D-glucose transmembrane transporter activity"/>
    <property type="evidence" value="ECO:0007669"/>
    <property type="project" value="UniProtKB-UniRule"/>
</dbReference>
<dbReference type="OrthoDB" id="431150at2759"/>
<organism evidence="21 22">
    <name type="scientific">Scheffersomyces spartinae</name>
    <dbReference type="NCBI Taxonomy" id="45513"/>
    <lineage>
        <taxon>Eukaryota</taxon>
        <taxon>Fungi</taxon>
        <taxon>Dikarya</taxon>
        <taxon>Ascomycota</taxon>
        <taxon>Saccharomycotina</taxon>
        <taxon>Pichiomycetes</taxon>
        <taxon>Debaryomycetaceae</taxon>
        <taxon>Scheffersomyces</taxon>
    </lineage>
</organism>
<dbReference type="AlphaFoldDB" id="A0A9P7VA73"/>
<evidence type="ECO:0000256" key="12">
    <source>
        <dbReference type="ARBA" id="ARBA00022989"/>
    </source>
</evidence>
<dbReference type="InterPro" id="IPR002060">
    <property type="entry name" value="Squ/phyt_synthse"/>
</dbReference>
<dbReference type="SFLD" id="SFLDG01018">
    <property type="entry name" value="Squalene/Phytoene_Synthase_Lik"/>
    <property type="match status" value="1"/>
</dbReference>
<keyword evidence="16" id="KW-1207">Sterol metabolism</keyword>
<evidence type="ECO:0000256" key="1">
    <source>
        <dbReference type="ARBA" id="ARBA00001946"/>
    </source>
</evidence>
<evidence type="ECO:0000256" key="11">
    <source>
        <dbReference type="ARBA" id="ARBA00022955"/>
    </source>
</evidence>
<dbReference type="PROSITE" id="PS01044">
    <property type="entry name" value="SQUALEN_PHYTOEN_SYN_1"/>
    <property type="match status" value="1"/>
</dbReference>
<dbReference type="InterPro" id="IPR019845">
    <property type="entry name" value="Squalene/phytoene_synthase_CS"/>
</dbReference>
<dbReference type="PROSITE" id="PS01045">
    <property type="entry name" value="SQUALEN_PHYTOEN_SYN_2"/>
    <property type="match status" value="1"/>
</dbReference>
<dbReference type="InterPro" id="IPR006449">
    <property type="entry name" value="Squal_synth-like"/>
</dbReference>
<comment type="similarity">
    <text evidence="5 20">Belongs to the phytoene/squalene synthase family.</text>
</comment>
<dbReference type="GeneID" id="66118155"/>
<dbReference type="NCBIfam" id="TIGR01559">
    <property type="entry name" value="squal_synth"/>
    <property type="match status" value="1"/>
</dbReference>
<keyword evidence="10" id="KW-0492">Microsome</keyword>
<sequence>MGKLVELLSHPGELRSVIQLKYFREESNPVGKGLRGPDLIRCYELLNLTSRSFAAVIQELNLELRDAIMIFYLVLRALDTVEDDMTIDPKIKIPLLRGFANKLKLPSWSFDGSGPNEKDRAVLVEFDVILREYKKLKPTYQDIVSDMANQMGNGMADYILDESFNANGVNTVKDYDLYCWYVAGLVGKGLTLLMGEAEFCDPAALNDDFAMSTSMGLFLQKTNIIRDYHEDLEDGRSFWPKEIWSKHTDRLYAFHEDPSQQAAGLACINELVLNALGHVKDVLSYLSLVKDPSCFNFCAIPQVMAVATLATVYNNPDVLHKVVKIRKGTTCSLILNSRTLPDVAKIFRHYIQVINHKSDVNDPNYLKIGIKCGEIEQFIELMYPSDTEHQKQPKQINKYIEAREDLDKQVGALVTEETLRCNTALVGVGIVFFGVILYLL</sequence>
<evidence type="ECO:0000313" key="21">
    <source>
        <dbReference type="EMBL" id="KAG7194073.1"/>
    </source>
</evidence>
<evidence type="ECO:0000256" key="5">
    <source>
        <dbReference type="ARBA" id="ARBA00006251"/>
    </source>
</evidence>
<dbReference type="CDD" id="cd00683">
    <property type="entry name" value="Trans_IPPS_HH"/>
    <property type="match status" value="1"/>
</dbReference>
<keyword evidence="9" id="KW-0256">Endoplasmic reticulum</keyword>
<evidence type="ECO:0000256" key="20">
    <source>
        <dbReference type="RuleBase" id="RU368088"/>
    </source>
</evidence>
<evidence type="ECO:0000256" key="8">
    <source>
        <dbReference type="ARBA" id="ARBA00022692"/>
    </source>
</evidence>
<keyword evidence="17" id="KW-0753">Steroid metabolism</keyword>
<evidence type="ECO:0000313" key="22">
    <source>
        <dbReference type="Proteomes" id="UP000790833"/>
    </source>
</evidence>
<comment type="pathway">
    <text evidence="4 20">Terpene metabolism; lanosterol biosynthesis; lanosterol from farnesyl diphosphate: step 1/3.</text>
</comment>
<evidence type="ECO:0000256" key="13">
    <source>
        <dbReference type="ARBA" id="ARBA00023011"/>
    </source>
</evidence>
<keyword evidence="22" id="KW-1185">Reference proteome</keyword>
<dbReference type="Gene3D" id="1.10.600.10">
    <property type="entry name" value="Farnesyl Diphosphate Synthase"/>
    <property type="match status" value="1"/>
</dbReference>
<evidence type="ECO:0000256" key="3">
    <source>
        <dbReference type="ARBA" id="ARBA00004389"/>
    </source>
</evidence>
<dbReference type="SFLD" id="SFLDS00005">
    <property type="entry name" value="Isoprenoid_Synthase_Type_I"/>
    <property type="match status" value="1"/>
</dbReference>
<comment type="function">
    <text evidence="20">Catalyzes the condensation of 2 farnesyl pyrophosphate (FPP) moieties to form squalene.</text>
</comment>
<evidence type="ECO:0000256" key="4">
    <source>
        <dbReference type="ARBA" id="ARBA00005057"/>
    </source>
</evidence>
<evidence type="ECO:0000256" key="15">
    <source>
        <dbReference type="ARBA" id="ARBA00023136"/>
    </source>
</evidence>
<dbReference type="PANTHER" id="PTHR11626">
    <property type="entry name" value="FARNESYL-DIPHOSPHATE FARNESYLTRANSFERASE"/>
    <property type="match status" value="1"/>
</dbReference>
<dbReference type="InterPro" id="IPR033904">
    <property type="entry name" value="Trans_IPPS_HH"/>
</dbReference>
<comment type="catalytic activity">
    <reaction evidence="19">
        <text>2 (2E,6E)-farnesyl diphosphate + NADPH + H(+) = squalene + 2 diphosphate + NADP(+)</text>
        <dbReference type="Rhea" id="RHEA:32295"/>
        <dbReference type="ChEBI" id="CHEBI:15378"/>
        <dbReference type="ChEBI" id="CHEBI:15440"/>
        <dbReference type="ChEBI" id="CHEBI:33019"/>
        <dbReference type="ChEBI" id="CHEBI:57783"/>
        <dbReference type="ChEBI" id="CHEBI:58349"/>
        <dbReference type="ChEBI" id="CHEBI:175763"/>
        <dbReference type="EC" id="2.5.1.21"/>
    </reaction>
    <physiologicalReaction direction="left-to-right" evidence="19">
        <dbReference type="Rhea" id="RHEA:32296"/>
    </physiologicalReaction>
</comment>
<keyword evidence="13" id="KW-0756">Sterol biosynthesis</keyword>
<evidence type="ECO:0000256" key="7">
    <source>
        <dbReference type="ARBA" id="ARBA00022679"/>
    </source>
</evidence>
<dbReference type="GO" id="GO:0006696">
    <property type="term" value="P:ergosterol biosynthetic process"/>
    <property type="evidence" value="ECO:0007669"/>
    <property type="project" value="TreeGrafter"/>
</dbReference>
<dbReference type="Pfam" id="PF00494">
    <property type="entry name" value="SQS_PSY"/>
    <property type="match status" value="1"/>
</dbReference>
<dbReference type="InterPro" id="IPR008949">
    <property type="entry name" value="Isoprenoid_synthase_dom_sf"/>
</dbReference>
<evidence type="ECO:0000256" key="16">
    <source>
        <dbReference type="ARBA" id="ARBA00023166"/>
    </source>
</evidence>
<comment type="cofactor">
    <cofactor evidence="1 20">
        <name>Mg(2+)</name>
        <dbReference type="ChEBI" id="CHEBI:18420"/>
    </cofactor>
</comment>
<dbReference type="InterPro" id="IPR044844">
    <property type="entry name" value="Trans_IPPS_euk-type"/>
</dbReference>
<keyword evidence="6" id="KW-0444">Lipid biosynthesis</keyword>
<name>A0A9P7VA73_9ASCO</name>
<keyword evidence="11" id="KW-0752">Steroid biosynthesis</keyword>
<evidence type="ECO:0000256" key="18">
    <source>
        <dbReference type="ARBA" id="ARBA00048854"/>
    </source>
</evidence>
<gene>
    <name evidence="21" type="primary">ERG9</name>
    <name evidence="21" type="ORF">KQ657_004781</name>
</gene>